<dbReference type="EMBL" id="JAFGIX010000003">
    <property type="protein sequence ID" value="MBN1571645.1"/>
    <property type="molecule type" value="Genomic_DNA"/>
</dbReference>
<gene>
    <name evidence="3" type="ORF">JW984_00440</name>
</gene>
<feature type="active site" description="Proton donor" evidence="1">
    <location>
        <position position="78"/>
    </location>
</feature>
<name>A0A9D8K8U6_9DELT</name>
<dbReference type="SUPFAM" id="SSF56300">
    <property type="entry name" value="Metallo-dependent phosphatases"/>
    <property type="match status" value="1"/>
</dbReference>
<dbReference type="GO" id="GO:0004113">
    <property type="term" value="F:2',3'-cyclic-nucleotide 3'-phosphodiesterase activity"/>
    <property type="evidence" value="ECO:0007669"/>
    <property type="project" value="TreeGrafter"/>
</dbReference>
<dbReference type="GO" id="GO:0046872">
    <property type="term" value="F:metal ion binding"/>
    <property type="evidence" value="ECO:0007669"/>
    <property type="project" value="UniProtKB-KW"/>
</dbReference>
<sequence length="277" mass="30409">MFKNGGKETALKVIFFGDIIGKPGRRGLKSTIVGLLEKYGCDLVIANCENAAGGFGLTVDTAEELFDAGVDVLTSGNHIWDKREIFDYIERNPKLLRPDNYPKSTPGSGYININTRGGTEVCVMNLVGRIYMGYFDDPFSRAEEILSDVKTPITILDFHGEDTREKVSLAHFLDGRISAVIGTHTHIQTADERILPGGTAYITDAGMTGPRDSVIGVKKERALARFLTSIPQRFETAKGGVEAQGVVVEIDKKSGKSLNIERFSEKYPKKESDELQS</sequence>
<dbReference type="PIRSF" id="PIRSF004789">
    <property type="entry name" value="DR1281"/>
    <property type="match status" value="1"/>
</dbReference>
<keyword evidence="2" id="KW-0479">Metal-binding</keyword>
<proteinExistence type="predicted"/>
<dbReference type="NCBIfam" id="TIGR00282">
    <property type="entry name" value="TIGR00282 family metallophosphoesterase"/>
    <property type="match status" value="1"/>
</dbReference>
<dbReference type="InterPro" id="IPR029052">
    <property type="entry name" value="Metallo-depent_PP-like"/>
</dbReference>
<dbReference type="Pfam" id="PF13277">
    <property type="entry name" value="YmdB"/>
    <property type="match status" value="1"/>
</dbReference>
<comment type="caution">
    <text evidence="3">The sequence shown here is derived from an EMBL/GenBank/DDBJ whole genome shotgun (WGS) entry which is preliminary data.</text>
</comment>
<reference evidence="3" key="2">
    <citation type="submission" date="2021-01" db="EMBL/GenBank/DDBJ databases">
        <authorList>
            <person name="Hahn C.R."/>
            <person name="Youssef N.H."/>
            <person name="Elshahed M."/>
        </authorList>
    </citation>
    <scope>NUCLEOTIDE SEQUENCE</scope>
    <source>
        <strain evidence="3">Zod_Metabat.24</strain>
    </source>
</reference>
<dbReference type="Gene3D" id="3.60.21.10">
    <property type="match status" value="1"/>
</dbReference>
<accession>A0A9D8K8U6</accession>
<organism evidence="3 4">
    <name type="scientific">Candidatus Zymogenus saltonus</name>
    <dbReference type="NCBI Taxonomy" id="2844893"/>
    <lineage>
        <taxon>Bacteria</taxon>
        <taxon>Deltaproteobacteria</taxon>
        <taxon>Candidatus Zymogenia</taxon>
        <taxon>Candidatus Zymogeniales</taxon>
        <taxon>Candidatus Zymogenaceae</taxon>
        <taxon>Candidatus Zymogenus</taxon>
    </lineage>
</organism>
<dbReference type="CDD" id="cd07382">
    <property type="entry name" value="MPP_DR1281"/>
    <property type="match status" value="1"/>
</dbReference>
<dbReference type="PANTHER" id="PTHR36303:SF1">
    <property type="entry name" value="2',3'-CYCLIC-NUCLEOTIDE 2'-PHOSPHODIESTERASE"/>
    <property type="match status" value="1"/>
</dbReference>
<feature type="binding site" evidence="2">
    <location>
        <position position="159"/>
    </location>
    <ligand>
        <name>Fe cation</name>
        <dbReference type="ChEBI" id="CHEBI:24875"/>
        <label>2</label>
    </ligand>
</feature>
<feature type="binding site" evidence="2">
    <location>
        <position position="18"/>
    </location>
    <ligand>
        <name>Fe cation</name>
        <dbReference type="ChEBI" id="CHEBI:24875"/>
        <label>1</label>
    </ligand>
</feature>
<reference evidence="3" key="1">
    <citation type="journal article" date="2021" name="Environ. Microbiol.">
        <title>Genomic characterization of three novel Desulfobacterota classes expand the metabolic and phylogenetic diversity of the phylum.</title>
        <authorList>
            <person name="Murphy C.L."/>
            <person name="Biggerstaff J."/>
            <person name="Eichhorn A."/>
            <person name="Ewing E."/>
            <person name="Shahan R."/>
            <person name="Soriano D."/>
            <person name="Stewart S."/>
            <person name="VanMol K."/>
            <person name="Walker R."/>
            <person name="Walters P."/>
            <person name="Elshahed M.S."/>
            <person name="Youssef N.H."/>
        </authorList>
    </citation>
    <scope>NUCLEOTIDE SEQUENCE</scope>
    <source>
        <strain evidence="3">Zod_Metabat.24</strain>
    </source>
</reference>
<feature type="binding site" evidence="2">
    <location>
        <position position="49"/>
    </location>
    <ligand>
        <name>Fe cation</name>
        <dbReference type="ChEBI" id="CHEBI:24875"/>
        <label>2</label>
    </ligand>
</feature>
<feature type="binding site" evidence="2">
    <location>
        <position position="184"/>
    </location>
    <ligand>
        <name>Fe cation</name>
        <dbReference type="ChEBI" id="CHEBI:24875"/>
        <label>2</label>
    </ligand>
</feature>
<evidence type="ECO:0000256" key="1">
    <source>
        <dbReference type="PIRSR" id="PIRSR004789-50"/>
    </source>
</evidence>
<dbReference type="PANTHER" id="PTHR36303">
    <property type="entry name" value="2',3'-CYCLIC-NUCLEOTIDE 2'-PHOSPHODIESTERASE"/>
    <property type="match status" value="1"/>
</dbReference>
<feature type="binding site" evidence="2">
    <location>
        <position position="186"/>
    </location>
    <ligand>
        <name>Fe cation</name>
        <dbReference type="ChEBI" id="CHEBI:24875"/>
        <label>1</label>
    </ligand>
</feature>
<protein>
    <submittedName>
        <fullName evidence="3">TIGR00282 family metallophosphoesterase</fullName>
    </submittedName>
</protein>
<evidence type="ECO:0000313" key="4">
    <source>
        <dbReference type="Proteomes" id="UP000809273"/>
    </source>
</evidence>
<dbReference type="Proteomes" id="UP000809273">
    <property type="component" value="Unassembled WGS sequence"/>
</dbReference>
<feature type="binding site" evidence="2">
    <location>
        <position position="50"/>
    </location>
    <ligand>
        <name>Fe cation</name>
        <dbReference type="ChEBI" id="CHEBI:24875"/>
        <label>1</label>
    </ligand>
</feature>
<dbReference type="InterPro" id="IPR005235">
    <property type="entry name" value="YmdB-like"/>
</dbReference>
<evidence type="ECO:0000313" key="3">
    <source>
        <dbReference type="EMBL" id="MBN1571645.1"/>
    </source>
</evidence>
<feature type="binding site" evidence="2">
    <location>
        <position position="49"/>
    </location>
    <ligand>
        <name>Fe cation</name>
        <dbReference type="ChEBI" id="CHEBI:24875"/>
        <label>1</label>
    </ligand>
</feature>
<dbReference type="AlphaFoldDB" id="A0A9D8K8U6"/>
<evidence type="ECO:0000256" key="2">
    <source>
        <dbReference type="PIRSR" id="PIRSR004789-51"/>
    </source>
</evidence>
<feature type="binding site" evidence="2">
    <location>
        <position position="77"/>
    </location>
    <ligand>
        <name>Fe cation</name>
        <dbReference type="ChEBI" id="CHEBI:24875"/>
        <label>2</label>
    </ligand>
</feature>